<dbReference type="PANTHER" id="PTHR22903:SF8">
    <property type="entry name" value="MAX-1A"/>
    <property type="match status" value="1"/>
</dbReference>
<sequence>MFPDYHESYLSTSNSDDAIERSVITEQAQVHTRPKTPPPAHAPSPDDEPPPPPPAPRAAAAAAAATPPPVAAKPNGLLTNGIAIRRVDGKGVVAQPPSPPLHRVASWENDIYRIAEQGVCMPQDKAADDTQYDIEDTSMPVTEELYTAKVYEHLSIPVYAALHGRASLIRNRPFSGDSSDSSDNEEFVSVHSSPTTTKSLKKDDSQDSNLSDDYYIPPDALIDPDMQVVKPSKMKEEFKNKLLDKVKGMSSAQSTSSIQSKGSMHSKASMISKESSTSTRNYTLEKDPRKNKTVILEKSGYLSKLGGRVKTWKKHWFVIRNGELLYYKTQNDRRPAGRITLDSQCSMTKAANATTFQVESKTKKRTYYLAGDSEHVAEEWVKAIQDVLKRTTSRVIFEQNNNKAVLKGWLTKVKHGHTRKCWCVLSGKNFIYYRNQNDRVPIGTINMKTARVEEIVEAQESDDEGLLEETSEQRRQQQSKQYTLAIHVEDQGTTYLLINTKEDKEDKEDRTHTRSCQLFMSVLIDRAGIDYHVVLAQNALQLCLAHPELQNEMYCQLIKQTTKHPTPPKSGVQNLFLCASHSWFLCDSQASSPTGGTTPNGSNGSDKLNPASFVFIQGWMLLAMCMALFLPRQHRIMWYLKTHLQRHADTRSELGKYAMFCQRALERCEQNGGREAKPSRMEALSIITRNPYTTSRPCSIPVHFLNATYQGDSNTAATARYVKIWTSFHVGADTQGEAVWQNSSNSQSSQAHYKNRLYFKSQVRGETDMERLLLCYQVALEITEGRFPLSKEMALELTALMVQIEHGDYRPGSTHSSGGTAVPPCHLVQQVVDHYHPKHFRINQSADESKNLVASVQGIWEKKLRGRSQQDCVRCLLTAVRKWPFFGAKLYHAKSKAVDSQKLVWLAVQEKGVDELDHSTMELLRSFPYKVLVTFGGFKDDLMLVMSNLEGKSEKPEKQLFHMKPVKIMDITQLIASYINGYPNIHLMAGGHGGQAGVAVDKLASPGTPPGARGRSNPAALTPSSGKELAIVQDRRSDVI</sequence>
<accession>A0ABM1EZQ1</accession>
<feature type="region of interest" description="Disordered" evidence="3">
    <location>
        <begin position="1"/>
        <end position="73"/>
    </location>
</feature>
<dbReference type="PROSITE" id="PS50057">
    <property type="entry name" value="FERM_3"/>
    <property type="match status" value="1"/>
</dbReference>
<feature type="region of interest" description="Disordered" evidence="3">
    <location>
        <begin position="249"/>
        <end position="281"/>
    </location>
</feature>
<feature type="region of interest" description="Disordered" evidence="3">
    <location>
        <begin position="174"/>
        <end position="218"/>
    </location>
</feature>
<proteinExistence type="predicted"/>
<dbReference type="Pfam" id="PF00169">
    <property type="entry name" value="PH"/>
    <property type="match status" value="2"/>
</dbReference>
<dbReference type="InterPro" id="IPR019748">
    <property type="entry name" value="FERM_central"/>
</dbReference>
<dbReference type="SMART" id="SM00233">
    <property type="entry name" value="PH"/>
    <property type="match status" value="2"/>
</dbReference>
<dbReference type="RefSeq" id="XP_014677672.1">
    <property type="nucleotide sequence ID" value="XM_014822186.1"/>
</dbReference>
<dbReference type="CDD" id="cd13282">
    <property type="entry name" value="PH1_PLEKHH1_PLEKHH2"/>
    <property type="match status" value="1"/>
</dbReference>
<dbReference type="InterPro" id="IPR035963">
    <property type="entry name" value="FERM_2"/>
</dbReference>
<dbReference type="PROSITE" id="PS51016">
    <property type="entry name" value="MYTH4"/>
    <property type="match status" value="1"/>
</dbReference>
<dbReference type="SMART" id="SM00139">
    <property type="entry name" value="MyTH4"/>
    <property type="match status" value="1"/>
</dbReference>
<feature type="region of interest" description="Disordered" evidence="3">
    <location>
        <begin position="1003"/>
        <end position="1040"/>
    </location>
</feature>
<evidence type="ECO:0000313" key="8">
    <source>
        <dbReference type="RefSeq" id="XP_014677672.1"/>
    </source>
</evidence>
<dbReference type="InterPro" id="IPR000299">
    <property type="entry name" value="FERM_domain"/>
</dbReference>
<dbReference type="InterPro" id="IPR014352">
    <property type="entry name" value="FERM/acyl-CoA-bd_prot_sf"/>
</dbReference>
<feature type="compositionally biased region" description="Polar residues" evidence="3">
    <location>
        <begin position="272"/>
        <end position="281"/>
    </location>
</feature>
<dbReference type="Gene3D" id="1.20.80.10">
    <property type="match status" value="1"/>
</dbReference>
<dbReference type="Proteomes" id="UP000695022">
    <property type="component" value="Unplaced"/>
</dbReference>
<feature type="domain" description="FERM" evidence="5">
    <location>
        <begin position="638"/>
        <end position="990"/>
    </location>
</feature>
<keyword evidence="7" id="KW-1185">Reference proteome</keyword>
<dbReference type="InterPro" id="IPR001849">
    <property type="entry name" value="PH_domain"/>
</dbReference>
<evidence type="ECO:0000259" key="4">
    <source>
        <dbReference type="PROSITE" id="PS50003"/>
    </source>
</evidence>
<feature type="domain" description="PH" evidence="4">
    <location>
        <begin position="295"/>
        <end position="389"/>
    </location>
</feature>
<reference evidence="8" key="1">
    <citation type="submission" date="2025-08" db="UniProtKB">
        <authorList>
            <consortium name="RefSeq"/>
        </authorList>
    </citation>
    <scope>IDENTIFICATION</scope>
</reference>
<feature type="compositionally biased region" description="Low complexity" evidence="3">
    <location>
        <begin position="250"/>
        <end position="263"/>
    </location>
</feature>
<evidence type="ECO:0000313" key="7">
    <source>
        <dbReference type="Proteomes" id="UP000695022"/>
    </source>
</evidence>
<dbReference type="GeneID" id="106817516"/>
<dbReference type="Pfam" id="PF00373">
    <property type="entry name" value="FERM_M"/>
    <property type="match status" value="1"/>
</dbReference>
<keyword evidence="1" id="KW-0677">Repeat</keyword>
<dbReference type="InterPro" id="IPR038185">
    <property type="entry name" value="MyTH4_dom_sf"/>
</dbReference>
<evidence type="ECO:0000259" key="6">
    <source>
        <dbReference type="PROSITE" id="PS51016"/>
    </source>
</evidence>
<dbReference type="InterPro" id="IPR019749">
    <property type="entry name" value="Band_41_domain"/>
</dbReference>
<dbReference type="InterPro" id="IPR011993">
    <property type="entry name" value="PH-like_dom_sf"/>
</dbReference>
<feature type="domain" description="MyTH4" evidence="6">
    <location>
        <begin position="493"/>
        <end position="687"/>
    </location>
</feature>
<dbReference type="PROSITE" id="PS50003">
    <property type="entry name" value="PH_DOMAIN"/>
    <property type="match status" value="1"/>
</dbReference>
<dbReference type="Pfam" id="PF00784">
    <property type="entry name" value="MyTH4"/>
    <property type="match status" value="2"/>
</dbReference>
<dbReference type="Gene3D" id="1.25.40.530">
    <property type="entry name" value="MyTH4 domain"/>
    <property type="match status" value="1"/>
</dbReference>
<evidence type="ECO:0000256" key="3">
    <source>
        <dbReference type="SAM" id="MobiDB-lite"/>
    </source>
</evidence>
<organism evidence="7 8">
    <name type="scientific">Priapulus caudatus</name>
    <name type="common">Priapulid worm</name>
    <dbReference type="NCBI Taxonomy" id="37621"/>
    <lineage>
        <taxon>Eukaryota</taxon>
        <taxon>Metazoa</taxon>
        <taxon>Ecdysozoa</taxon>
        <taxon>Scalidophora</taxon>
        <taxon>Priapulida</taxon>
        <taxon>Priapulimorpha</taxon>
        <taxon>Priapulimorphida</taxon>
        <taxon>Priapulidae</taxon>
        <taxon>Priapulus</taxon>
    </lineage>
</organism>
<gene>
    <name evidence="8" type="primary">LOC106817516</name>
</gene>
<protein>
    <submittedName>
        <fullName evidence="8">Pleckstrin homology domain-containing family H member 1-like</fullName>
    </submittedName>
</protein>
<dbReference type="SMART" id="SM00295">
    <property type="entry name" value="B41"/>
    <property type="match status" value="1"/>
</dbReference>
<keyword evidence="2" id="KW-0175">Coiled coil</keyword>
<name>A0ABM1EZQ1_PRICU</name>
<evidence type="ECO:0000259" key="5">
    <source>
        <dbReference type="PROSITE" id="PS50057"/>
    </source>
</evidence>
<dbReference type="CDD" id="cd14473">
    <property type="entry name" value="FERM_B-lobe"/>
    <property type="match status" value="1"/>
</dbReference>
<dbReference type="InterPro" id="IPR000857">
    <property type="entry name" value="MyTH4_dom"/>
</dbReference>
<dbReference type="Gene3D" id="2.30.29.30">
    <property type="entry name" value="Pleckstrin-homology domain (PH domain)/Phosphotyrosine-binding domain (PTB)"/>
    <property type="match status" value="2"/>
</dbReference>
<evidence type="ECO:0000256" key="1">
    <source>
        <dbReference type="ARBA" id="ARBA00022737"/>
    </source>
</evidence>
<dbReference type="SUPFAM" id="SSF47031">
    <property type="entry name" value="Second domain of FERM"/>
    <property type="match status" value="1"/>
</dbReference>
<evidence type="ECO:0000256" key="2">
    <source>
        <dbReference type="ARBA" id="ARBA00023054"/>
    </source>
</evidence>
<dbReference type="SUPFAM" id="SSF50729">
    <property type="entry name" value="PH domain-like"/>
    <property type="match status" value="2"/>
</dbReference>
<dbReference type="PANTHER" id="PTHR22903">
    <property type="entry name" value="PLEKHH PROTEIN"/>
    <property type="match status" value="1"/>
</dbReference>